<dbReference type="Pfam" id="PF12637">
    <property type="entry name" value="TSCPD"/>
    <property type="match status" value="1"/>
</dbReference>
<dbReference type="AlphaFoldDB" id="A0A1M5SGD1"/>
<dbReference type="Proteomes" id="UP000184389">
    <property type="component" value="Unassembled WGS sequence"/>
</dbReference>
<evidence type="ECO:0000256" key="1">
    <source>
        <dbReference type="ARBA" id="ARBA00007405"/>
    </source>
</evidence>
<dbReference type="GO" id="GO:0004748">
    <property type="term" value="F:ribonucleoside-diphosphate reductase activity, thioredoxin disulfide as acceptor"/>
    <property type="evidence" value="ECO:0007669"/>
    <property type="project" value="UniProtKB-EC"/>
</dbReference>
<evidence type="ECO:0000256" key="2">
    <source>
        <dbReference type="ARBA" id="ARBA00012274"/>
    </source>
</evidence>
<comment type="catalytic activity">
    <reaction evidence="5">
        <text>a 2'-deoxyribonucleoside 5'-diphosphate + [thioredoxin]-disulfide + H2O = a ribonucleoside 5'-diphosphate + [thioredoxin]-dithiol</text>
        <dbReference type="Rhea" id="RHEA:23252"/>
        <dbReference type="Rhea" id="RHEA-COMP:10698"/>
        <dbReference type="Rhea" id="RHEA-COMP:10700"/>
        <dbReference type="ChEBI" id="CHEBI:15377"/>
        <dbReference type="ChEBI" id="CHEBI:29950"/>
        <dbReference type="ChEBI" id="CHEBI:50058"/>
        <dbReference type="ChEBI" id="CHEBI:57930"/>
        <dbReference type="ChEBI" id="CHEBI:73316"/>
        <dbReference type="EC" id="1.17.4.1"/>
    </reaction>
</comment>
<name>A0A1M5SGD1_9FIRM</name>
<dbReference type="GO" id="GO:0000166">
    <property type="term" value="F:nucleotide binding"/>
    <property type="evidence" value="ECO:0007669"/>
    <property type="project" value="UniProtKB-KW"/>
</dbReference>
<evidence type="ECO:0000256" key="5">
    <source>
        <dbReference type="ARBA" id="ARBA00047754"/>
    </source>
</evidence>
<dbReference type="EMBL" id="FQXR01000002">
    <property type="protein sequence ID" value="SHH37490.1"/>
    <property type="molecule type" value="Genomic_DNA"/>
</dbReference>
<comment type="similarity">
    <text evidence="1">Belongs to the ribonucleoside diphosphate reductase class-2 family.</text>
</comment>
<evidence type="ECO:0000313" key="8">
    <source>
        <dbReference type="Proteomes" id="UP000184389"/>
    </source>
</evidence>
<dbReference type="NCBIfam" id="TIGR03905">
    <property type="entry name" value="TIGR03905_4_Cys"/>
    <property type="match status" value="1"/>
</dbReference>
<protein>
    <recommendedName>
        <fullName evidence="2">ribonucleoside-diphosphate reductase</fullName>
        <ecNumber evidence="2">1.17.4.1</ecNumber>
    </recommendedName>
</protein>
<keyword evidence="3" id="KW-0237">DNA synthesis</keyword>
<dbReference type="InterPro" id="IPR024434">
    <property type="entry name" value="TSCPD_dom"/>
</dbReference>
<organism evidence="7 8">
    <name type="scientific">Sporanaerobacter acetigenes DSM 13106</name>
    <dbReference type="NCBI Taxonomy" id="1123281"/>
    <lineage>
        <taxon>Bacteria</taxon>
        <taxon>Bacillati</taxon>
        <taxon>Bacillota</taxon>
        <taxon>Tissierellia</taxon>
        <taxon>Tissierellales</taxon>
        <taxon>Sporanaerobacteraceae</taxon>
        <taxon>Sporanaerobacter</taxon>
    </lineage>
</organism>
<reference evidence="7 8" key="1">
    <citation type="submission" date="2016-11" db="EMBL/GenBank/DDBJ databases">
        <authorList>
            <person name="Jaros S."/>
            <person name="Januszkiewicz K."/>
            <person name="Wedrychowicz H."/>
        </authorList>
    </citation>
    <scope>NUCLEOTIDE SEQUENCE [LARGE SCALE GENOMIC DNA]</scope>
    <source>
        <strain evidence="7 8">DSM 13106</strain>
    </source>
</reference>
<keyword evidence="4" id="KW-0547">Nucleotide-binding</keyword>
<dbReference type="InterPro" id="IPR023806">
    <property type="entry name" value="CHP03905"/>
</dbReference>
<accession>A0A1M5SGD1</accession>
<evidence type="ECO:0000256" key="4">
    <source>
        <dbReference type="ARBA" id="ARBA00022741"/>
    </source>
</evidence>
<evidence type="ECO:0000313" key="7">
    <source>
        <dbReference type="EMBL" id="SHH37490.1"/>
    </source>
</evidence>
<dbReference type="RefSeq" id="WP_072742632.1">
    <property type="nucleotide sequence ID" value="NZ_FQXR01000002.1"/>
</dbReference>
<dbReference type="EC" id="1.17.4.1" evidence="2"/>
<evidence type="ECO:0000259" key="6">
    <source>
        <dbReference type="Pfam" id="PF12637"/>
    </source>
</evidence>
<sequence>MYQYTPRGVCSQYIYFDVVDGKVKNVEFIGGCDGNLQGISRLVDGMKVDEAIDRLSGIKCGHKDTSCPDQFSKALMEYKNIEQKSL</sequence>
<dbReference type="GO" id="GO:0071897">
    <property type="term" value="P:DNA biosynthetic process"/>
    <property type="evidence" value="ECO:0007669"/>
    <property type="project" value="UniProtKB-KW"/>
</dbReference>
<feature type="domain" description="TSCPD" evidence="6">
    <location>
        <begin position="3"/>
        <end position="78"/>
    </location>
</feature>
<dbReference type="OrthoDB" id="9801525at2"/>
<proteinExistence type="inferred from homology"/>
<evidence type="ECO:0000256" key="3">
    <source>
        <dbReference type="ARBA" id="ARBA00022634"/>
    </source>
</evidence>
<keyword evidence="8" id="KW-1185">Reference proteome</keyword>
<gene>
    <name evidence="7" type="ORF">SAMN02745180_00163</name>
</gene>